<dbReference type="Proteomes" id="UP000681722">
    <property type="component" value="Unassembled WGS sequence"/>
</dbReference>
<dbReference type="EMBL" id="CAJNOK010034947">
    <property type="protein sequence ID" value="CAF1508865.1"/>
    <property type="molecule type" value="Genomic_DNA"/>
</dbReference>
<evidence type="ECO:0000313" key="5">
    <source>
        <dbReference type="EMBL" id="CAF4296884.1"/>
    </source>
</evidence>
<reference evidence="2" key="1">
    <citation type="submission" date="2021-02" db="EMBL/GenBank/DDBJ databases">
        <authorList>
            <person name="Nowell W R."/>
        </authorList>
    </citation>
    <scope>NUCLEOTIDE SEQUENCE</scope>
</reference>
<keyword evidence="1" id="KW-0732">Signal</keyword>
<dbReference type="EMBL" id="CAJOBC010009380">
    <property type="protein sequence ID" value="CAF3986468.1"/>
    <property type="molecule type" value="Genomic_DNA"/>
</dbReference>
<dbReference type="Proteomes" id="UP000677228">
    <property type="component" value="Unassembled WGS sequence"/>
</dbReference>
<organism evidence="2 6">
    <name type="scientific">Didymodactylos carnosus</name>
    <dbReference type="NCBI Taxonomy" id="1234261"/>
    <lineage>
        <taxon>Eukaryota</taxon>
        <taxon>Metazoa</taxon>
        <taxon>Spiralia</taxon>
        <taxon>Gnathifera</taxon>
        <taxon>Rotifera</taxon>
        <taxon>Eurotatoria</taxon>
        <taxon>Bdelloidea</taxon>
        <taxon>Philodinida</taxon>
        <taxon>Philodinidae</taxon>
        <taxon>Didymodactylos</taxon>
    </lineage>
</organism>
<dbReference type="EMBL" id="CAJNOQ010009377">
    <property type="protein sequence ID" value="CAF1223204.1"/>
    <property type="molecule type" value="Genomic_DNA"/>
</dbReference>
<evidence type="ECO:0000313" key="2">
    <source>
        <dbReference type="EMBL" id="CAF1223204.1"/>
    </source>
</evidence>
<evidence type="ECO:0000313" key="3">
    <source>
        <dbReference type="EMBL" id="CAF1508865.1"/>
    </source>
</evidence>
<proteinExistence type="predicted"/>
<feature type="signal peptide" evidence="1">
    <location>
        <begin position="1"/>
        <end position="16"/>
    </location>
</feature>
<accession>A0A814Y148</accession>
<sequence>MFQLLFCLCFVTSSFCNGVGENNLFDLKSARPALCPIVGFNGMFCPGGSGSKINVTSKKLKSSTESEPVDLPNSVGMAIDISTGALLLSVLKISKGVQKWTDKQSKQTFLISPELILTEPQSSNNEKTTVSLPL</sequence>
<protein>
    <submittedName>
        <fullName evidence="2">Uncharacterized protein</fullName>
    </submittedName>
</protein>
<name>A0A814Y148_9BILA</name>
<dbReference type="Proteomes" id="UP000682733">
    <property type="component" value="Unassembled WGS sequence"/>
</dbReference>
<dbReference type="AlphaFoldDB" id="A0A814Y148"/>
<comment type="caution">
    <text evidence="2">The sequence shown here is derived from an EMBL/GenBank/DDBJ whole genome shotgun (WGS) entry which is preliminary data.</text>
</comment>
<evidence type="ECO:0000313" key="6">
    <source>
        <dbReference type="Proteomes" id="UP000663829"/>
    </source>
</evidence>
<dbReference type="EMBL" id="CAJOBA010057001">
    <property type="protein sequence ID" value="CAF4296884.1"/>
    <property type="molecule type" value="Genomic_DNA"/>
</dbReference>
<dbReference type="Proteomes" id="UP000663829">
    <property type="component" value="Unassembled WGS sequence"/>
</dbReference>
<evidence type="ECO:0000256" key="1">
    <source>
        <dbReference type="SAM" id="SignalP"/>
    </source>
</evidence>
<gene>
    <name evidence="2" type="ORF">GPM918_LOCUS24796</name>
    <name evidence="3" type="ORF">OVA965_LOCUS37282</name>
    <name evidence="4" type="ORF">SRO942_LOCUS24799</name>
    <name evidence="5" type="ORF">TMI583_LOCUS38349</name>
</gene>
<evidence type="ECO:0000313" key="4">
    <source>
        <dbReference type="EMBL" id="CAF3986468.1"/>
    </source>
</evidence>
<keyword evidence="6" id="KW-1185">Reference proteome</keyword>
<feature type="chain" id="PRO_5036411126" evidence="1">
    <location>
        <begin position="17"/>
        <end position="134"/>
    </location>
</feature>